<dbReference type="GO" id="GO:0007420">
    <property type="term" value="P:brain development"/>
    <property type="evidence" value="ECO:0007669"/>
    <property type="project" value="Ensembl"/>
</dbReference>
<keyword evidence="3" id="KW-1133">Transmembrane helix</keyword>
<dbReference type="Ensembl" id="ENSHCOT00000004893.1">
    <property type="protein sequence ID" value="ENSHCOP00000020944.1"/>
    <property type="gene ID" value="ENSHCOG00000007403.1"/>
</dbReference>
<dbReference type="OMA" id="HVTHGWG"/>
<dbReference type="CTD" id="9965"/>
<evidence type="ECO:0000256" key="3">
    <source>
        <dbReference type="SAM" id="Phobius"/>
    </source>
</evidence>
<keyword evidence="5" id="KW-1185">Reference proteome</keyword>
<dbReference type="GeneID" id="109508004"/>
<dbReference type="InterPro" id="IPR002209">
    <property type="entry name" value="Fibroblast_GF_fam"/>
</dbReference>
<dbReference type="OrthoDB" id="9937370at2759"/>
<dbReference type="RefSeq" id="XP_019713346.1">
    <property type="nucleotide sequence ID" value="XM_019857787.1"/>
</dbReference>
<dbReference type="GO" id="GO:0048709">
    <property type="term" value="P:oligodendrocyte differentiation"/>
    <property type="evidence" value="ECO:0007669"/>
    <property type="project" value="Ensembl"/>
</dbReference>
<sequence length="212" mass="23654">MLLLHKVNILVANLFVVVAFVDIALSNMESPLHNSWSETVRFRHLYAARAGVHLMIHEDGRILSSADQSLHSLLEIRPVDPGCIVIRGIETAQFLCMHGDGKLYSSHVYSGDDCTFREQIMSDGYSIYISVRHGVLLSLGNHRRRLQGRDSGVPALAQFLPRISTVDQSSTPALQPLFQPTQDASQTEKPLDMVESFGVLARIIHSPSFHKR</sequence>
<evidence type="ECO:0000256" key="1">
    <source>
        <dbReference type="ARBA" id="ARBA00007936"/>
    </source>
</evidence>
<accession>A0A3Q2YQC7</accession>
<dbReference type="InterPro" id="IPR008996">
    <property type="entry name" value="IL1/FGF"/>
</dbReference>
<dbReference type="SMART" id="SM00442">
    <property type="entry name" value="FGF"/>
    <property type="match status" value="1"/>
</dbReference>
<dbReference type="PANTHER" id="PTHR11486">
    <property type="entry name" value="FIBROBLAST GROWTH FACTOR"/>
    <property type="match status" value="1"/>
</dbReference>
<feature type="transmembrane region" description="Helical" evidence="3">
    <location>
        <begin position="7"/>
        <end position="25"/>
    </location>
</feature>
<reference evidence="4" key="2">
    <citation type="submission" date="2025-09" db="UniProtKB">
        <authorList>
            <consortium name="Ensembl"/>
        </authorList>
    </citation>
    <scope>IDENTIFICATION</scope>
</reference>
<evidence type="ECO:0000313" key="4">
    <source>
        <dbReference type="Ensembl" id="ENSHCOP00000020944.1"/>
    </source>
</evidence>
<organism evidence="4 5">
    <name type="scientific">Hippocampus comes</name>
    <name type="common">Tiger tail seahorse</name>
    <dbReference type="NCBI Taxonomy" id="109280"/>
    <lineage>
        <taxon>Eukaryota</taxon>
        <taxon>Metazoa</taxon>
        <taxon>Chordata</taxon>
        <taxon>Craniata</taxon>
        <taxon>Vertebrata</taxon>
        <taxon>Euteleostomi</taxon>
        <taxon>Actinopterygii</taxon>
        <taxon>Neopterygii</taxon>
        <taxon>Teleostei</taxon>
        <taxon>Neoteleostei</taxon>
        <taxon>Acanthomorphata</taxon>
        <taxon>Syngnathiaria</taxon>
        <taxon>Syngnathiformes</taxon>
        <taxon>Syngnathoidei</taxon>
        <taxon>Syngnathidae</taxon>
        <taxon>Hippocampus</taxon>
    </lineage>
</organism>
<evidence type="ECO:0000313" key="5">
    <source>
        <dbReference type="Proteomes" id="UP000264820"/>
    </source>
</evidence>
<dbReference type="GeneTree" id="ENSGT00940000160601"/>
<dbReference type="Proteomes" id="UP000264820">
    <property type="component" value="Unplaced"/>
</dbReference>
<dbReference type="GO" id="GO:0031290">
    <property type="term" value="P:retinal ganglion cell axon guidance"/>
    <property type="evidence" value="ECO:0007669"/>
    <property type="project" value="Ensembl"/>
</dbReference>
<dbReference type="GO" id="GO:0008083">
    <property type="term" value="F:growth factor activity"/>
    <property type="evidence" value="ECO:0007669"/>
    <property type="project" value="InterPro"/>
</dbReference>
<dbReference type="SUPFAM" id="SSF50353">
    <property type="entry name" value="Cytokine"/>
    <property type="match status" value="1"/>
</dbReference>
<name>A0A3Q2YQC7_HIPCM</name>
<dbReference type="PROSITE" id="PS00247">
    <property type="entry name" value="HBGF_FGF"/>
    <property type="match status" value="1"/>
</dbReference>
<dbReference type="Pfam" id="PF00167">
    <property type="entry name" value="FGF"/>
    <property type="match status" value="1"/>
</dbReference>
<dbReference type="GO" id="GO:0002088">
    <property type="term" value="P:lens development in camera-type eye"/>
    <property type="evidence" value="ECO:0007669"/>
    <property type="project" value="Ensembl"/>
</dbReference>
<dbReference type="KEGG" id="hcq:109508004"/>
<proteinExistence type="inferred from homology"/>
<dbReference type="PRINTS" id="PR00262">
    <property type="entry name" value="IL1HBGF"/>
</dbReference>
<dbReference type="GO" id="GO:0008284">
    <property type="term" value="P:positive regulation of cell population proliferation"/>
    <property type="evidence" value="ECO:0007669"/>
    <property type="project" value="Ensembl"/>
</dbReference>
<dbReference type="GO" id="GO:0050769">
    <property type="term" value="P:positive regulation of neurogenesis"/>
    <property type="evidence" value="ECO:0007669"/>
    <property type="project" value="Ensembl"/>
</dbReference>
<keyword evidence="3" id="KW-0472">Membrane</keyword>
<dbReference type="STRING" id="109280.ENSHCOP00000020944"/>
<keyword evidence="3" id="KW-0812">Transmembrane</keyword>
<dbReference type="AlphaFoldDB" id="A0A3Q2YQC7"/>
<dbReference type="PRINTS" id="PR00263">
    <property type="entry name" value="HBGFFGF"/>
</dbReference>
<dbReference type="GO" id="GO:0048665">
    <property type="term" value="P:neuron fate specification"/>
    <property type="evidence" value="ECO:0007669"/>
    <property type="project" value="Ensembl"/>
</dbReference>
<dbReference type="Gene3D" id="2.80.10.50">
    <property type="match status" value="1"/>
</dbReference>
<reference evidence="4" key="1">
    <citation type="submission" date="2025-08" db="UniProtKB">
        <authorList>
            <consortium name="Ensembl"/>
        </authorList>
    </citation>
    <scope>IDENTIFICATION</scope>
</reference>
<dbReference type="GO" id="GO:0060041">
    <property type="term" value="P:retina development in camera-type eye"/>
    <property type="evidence" value="ECO:0007669"/>
    <property type="project" value="Ensembl"/>
</dbReference>
<protein>
    <recommendedName>
        <fullName evidence="2">Fibroblast growth factor</fullName>
        <shortName evidence="2">FGF</shortName>
    </recommendedName>
</protein>
<evidence type="ECO:0000256" key="2">
    <source>
        <dbReference type="RuleBase" id="RU049442"/>
    </source>
</evidence>
<comment type="similarity">
    <text evidence="1 2">Belongs to the heparin-binding growth factors family.</text>
</comment>